<evidence type="ECO:0000256" key="1">
    <source>
        <dbReference type="ARBA" id="ARBA00004906"/>
    </source>
</evidence>
<dbReference type="InterPro" id="IPR022441">
    <property type="entry name" value="Para_beta_helix_rpt-2"/>
</dbReference>
<dbReference type="PANTHER" id="PTHR22990">
    <property type="entry name" value="F-BOX ONLY PROTEIN"/>
    <property type="match status" value="1"/>
</dbReference>
<dbReference type="NCBIfam" id="TIGR03804">
    <property type="entry name" value="para_beta_helix"/>
    <property type="match status" value="2"/>
</dbReference>
<name>A0A7V2ZL16_9BACT</name>
<dbReference type="InterPro" id="IPR012334">
    <property type="entry name" value="Pectin_lyas_fold"/>
</dbReference>
<evidence type="ECO:0000256" key="2">
    <source>
        <dbReference type="ARBA" id="ARBA00022737"/>
    </source>
</evidence>
<dbReference type="SUPFAM" id="SSF51126">
    <property type="entry name" value="Pectin lyase-like"/>
    <property type="match status" value="1"/>
</dbReference>
<comment type="caution">
    <text evidence="5">The sequence shown here is derived from an EMBL/GenBank/DDBJ whole genome shotgun (WGS) entry which is preliminary data.</text>
</comment>
<protein>
    <submittedName>
        <fullName evidence="5">Nitrous oxide reductase family maturation protein NosD</fullName>
    </submittedName>
</protein>
<dbReference type="EMBL" id="DSUJ01000008">
    <property type="protein sequence ID" value="HFI91948.1"/>
    <property type="molecule type" value="Genomic_DNA"/>
</dbReference>
<accession>A0A7V2ZL16</accession>
<evidence type="ECO:0000313" key="5">
    <source>
        <dbReference type="EMBL" id="HFI91948.1"/>
    </source>
</evidence>
<dbReference type="Pfam" id="PF05048">
    <property type="entry name" value="NosD"/>
    <property type="match status" value="1"/>
</dbReference>
<dbReference type="InterPro" id="IPR006633">
    <property type="entry name" value="Carb-bd_sugar_hydrolysis-dom"/>
</dbReference>
<dbReference type="InterPro" id="IPR006626">
    <property type="entry name" value="PbH1"/>
</dbReference>
<dbReference type="SMART" id="SM00722">
    <property type="entry name" value="CASH"/>
    <property type="match status" value="2"/>
</dbReference>
<organism evidence="5">
    <name type="scientific">Ignavibacterium album</name>
    <dbReference type="NCBI Taxonomy" id="591197"/>
    <lineage>
        <taxon>Bacteria</taxon>
        <taxon>Pseudomonadati</taxon>
        <taxon>Ignavibacteriota</taxon>
        <taxon>Ignavibacteria</taxon>
        <taxon>Ignavibacteriales</taxon>
        <taxon>Ignavibacteriaceae</taxon>
        <taxon>Ignavibacterium</taxon>
    </lineage>
</organism>
<gene>
    <name evidence="5" type="primary">nosD</name>
    <name evidence="5" type="ORF">ENS31_10555</name>
</gene>
<dbReference type="InterPro" id="IPR051550">
    <property type="entry name" value="SCF-Subunits/Alg-Epimerases"/>
</dbReference>
<keyword evidence="2" id="KW-0677">Repeat</keyword>
<dbReference type="InterPro" id="IPR026464">
    <property type="entry name" value="NosD_copper_fam"/>
</dbReference>
<evidence type="ECO:0000256" key="3">
    <source>
        <dbReference type="ARBA" id="ARBA00022786"/>
    </source>
</evidence>
<evidence type="ECO:0000259" key="4">
    <source>
        <dbReference type="SMART" id="SM00722"/>
    </source>
</evidence>
<dbReference type="InterPro" id="IPR011050">
    <property type="entry name" value="Pectin_lyase_fold/virulence"/>
</dbReference>
<dbReference type="SMART" id="SM00710">
    <property type="entry name" value="PbH1"/>
    <property type="match status" value="8"/>
</dbReference>
<feature type="domain" description="Carbohydrate-binding/sugar hydrolysis" evidence="4">
    <location>
        <begin position="193"/>
        <end position="331"/>
    </location>
</feature>
<comment type="pathway">
    <text evidence="1">Protein modification; protein ubiquitination.</text>
</comment>
<dbReference type="AlphaFoldDB" id="A0A7V2ZL16"/>
<dbReference type="InterPro" id="IPR007742">
    <property type="entry name" value="NosD_dom"/>
</dbReference>
<dbReference type="NCBIfam" id="TIGR04247">
    <property type="entry name" value="NosD_copper_fam"/>
    <property type="match status" value="1"/>
</dbReference>
<proteinExistence type="predicted"/>
<feature type="domain" description="Carbohydrate-binding/sugar hydrolysis" evidence="4">
    <location>
        <begin position="47"/>
        <end position="186"/>
    </location>
</feature>
<dbReference type="Gene3D" id="2.160.20.10">
    <property type="entry name" value="Single-stranded right-handed beta-helix, Pectin lyase-like"/>
    <property type="match status" value="2"/>
</dbReference>
<reference evidence="5" key="1">
    <citation type="journal article" date="2020" name="mSystems">
        <title>Genome- and Community-Level Interaction Insights into Carbon Utilization and Element Cycling Functions of Hydrothermarchaeota in Hydrothermal Sediment.</title>
        <authorList>
            <person name="Zhou Z."/>
            <person name="Liu Y."/>
            <person name="Xu W."/>
            <person name="Pan J."/>
            <person name="Luo Z.H."/>
            <person name="Li M."/>
        </authorList>
    </citation>
    <scope>NUCLEOTIDE SEQUENCE [LARGE SCALE GENOMIC DNA]</scope>
    <source>
        <strain evidence="5">SpSt-479</strain>
    </source>
</reference>
<dbReference type="PANTHER" id="PTHR22990:SF15">
    <property type="entry name" value="F-BOX ONLY PROTEIN 10"/>
    <property type="match status" value="1"/>
</dbReference>
<sequence length="409" mass="46482">MKLKIYILILTLISLTNNFPQKTLIVYPSDNLQNLIENAPAGSLVKIKSGTYSVNNIQITKPIIIIGENYPVINGNKKDEVFTVSANDVTIKGLTIQNAGISYLKENAAIRINESHNCLIEDNILRENYFGIYLSKSYNCVIINNKIEASNKTETSSGNGIHLWYSKGITIIGNKIKGHRDGIYFEFVMHSLIKDNFSKENLRYGLHFMFSDSCSYIKNTFENNGAGVAVMYTKNVTMKENKFISNWGAASFGVLLKDLTDCLIEENYFEKNTNGLYLEGCSRITVIKNNFIRNGWAIKLMANSMNNYFLQNNFITNSFDIMTNSKNSFNDFSGNYWSRYNGYDLDKDGFGDVPFRPVKMFSVLVERQQASMILMNSLFIELLNITENVIPSLTPVNLVDPNPRMKMYD</sequence>
<keyword evidence="3" id="KW-0833">Ubl conjugation pathway</keyword>